<name>A0A371FV53_MUCPR</name>
<dbReference type="EMBL" id="QJKJ01007699">
    <property type="protein sequence ID" value="RDX82199.1"/>
    <property type="molecule type" value="Genomic_DNA"/>
</dbReference>
<comment type="caution">
    <text evidence="1">The sequence shown here is derived from an EMBL/GenBank/DDBJ whole genome shotgun (WGS) entry which is preliminary data.</text>
</comment>
<dbReference type="Proteomes" id="UP000257109">
    <property type="component" value="Unassembled WGS sequence"/>
</dbReference>
<organism evidence="1 2">
    <name type="scientific">Mucuna pruriens</name>
    <name type="common">Velvet bean</name>
    <name type="synonym">Dolichos pruriens</name>
    <dbReference type="NCBI Taxonomy" id="157652"/>
    <lineage>
        <taxon>Eukaryota</taxon>
        <taxon>Viridiplantae</taxon>
        <taxon>Streptophyta</taxon>
        <taxon>Embryophyta</taxon>
        <taxon>Tracheophyta</taxon>
        <taxon>Spermatophyta</taxon>
        <taxon>Magnoliopsida</taxon>
        <taxon>eudicotyledons</taxon>
        <taxon>Gunneridae</taxon>
        <taxon>Pentapetalae</taxon>
        <taxon>rosids</taxon>
        <taxon>fabids</taxon>
        <taxon>Fabales</taxon>
        <taxon>Fabaceae</taxon>
        <taxon>Papilionoideae</taxon>
        <taxon>50 kb inversion clade</taxon>
        <taxon>NPAAA clade</taxon>
        <taxon>indigoferoid/millettioid clade</taxon>
        <taxon>Phaseoleae</taxon>
        <taxon>Mucuna</taxon>
    </lineage>
</organism>
<dbReference type="AlphaFoldDB" id="A0A371FV53"/>
<feature type="non-terminal residue" evidence="1">
    <location>
        <position position="1"/>
    </location>
</feature>
<gene>
    <name evidence="1" type="ORF">CR513_37042</name>
</gene>
<protein>
    <submittedName>
        <fullName evidence="1">Uncharacterized protein</fullName>
    </submittedName>
</protein>
<accession>A0A371FV53</accession>
<evidence type="ECO:0000313" key="2">
    <source>
        <dbReference type="Proteomes" id="UP000257109"/>
    </source>
</evidence>
<sequence length="147" mass="16937">MKKDFVACYNIKSRIFNSRHRTITITKYYGTLNGLWIECVKLILLHTSGLFRGGESLNSWQGQVSLFIRVFSTVQGEETRRLVMLDKGRSNTRSTTAIEKGFIKGSTSKEKPSTKSSHGECYSYCKHQDIPRIPTTSFMERRKFLNE</sequence>
<reference evidence="1" key="1">
    <citation type="submission" date="2018-05" db="EMBL/GenBank/DDBJ databases">
        <title>Draft genome of Mucuna pruriens seed.</title>
        <authorList>
            <person name="Nnadi N.E."/>
            <person name="Vos R."/>
            <person name="Hasami M.H."/>
            <person name="Devisetty U.K."/>
            <person name="Aguiy J.C."/>
        </authorList>
    </citation>
    <scope>NUCLEOTIDE SEQUENCE [LARGE SCALE GENOMIC DNA]</scope>
    <source>
        <strain evidence="1">JCA_2017</strain>
    </source>
</reference>
<keyword evidence="2" id="KW-1185">Reference proteome</keyword>
<proteinExistence type="predicted"/>
<dbReference type="OrthoDB" id="1725534at2759"/>
<evidence type="ECO:0000313" key="1">
    <source>
        <dbReference type="EMBL" id="RDX82199.1"/>
    </source>
</evidence>